<dbReference type="EMBL" id="QZAT01000189">
    <property type="protein sequence ID" value="THX22349.1"/>
    <property type="molecule type" value="Genomic_DNA"/>
</dbReference>
<protein>
    <submittedName>
        <fullName evidence="2">Uncharacterized protein</fullName>
    </submittedName>
</protein>
<evidence type="ECO:0000313" key="2">
    <source>
        <dbReference type="EMBL" id="THX22349.1"/>
    </source>
</evidence>
<proteinExistence type="predicted"/>
<reference evidence="2 3" key="1">
    <citation type="submission" date="2018-10" db="EMBL/GenBank/DDBJ databases">
        <title>Fifty Aureobasidium pullulans genomes reveal a recombining polyextremotolerant generalist.</title>
        <authorList>
            <person name="Gostincar C."/>
            <person name="Turk M."/>
            <person name="Zajc J."/>
            <person name="Gunde-Cimerman N."/>
        </authorList>
    </citation>
    <scope>NUCLEOTIDE SEQUENCE [LARGE SCALE GENOMIC DNA]</scope>
    <source>
        <strain evidence="2 3">EXF-10081</strain>
    </source>
</reference>
<evidence type="ECO:0000256" key="1">
    <source>
        <dbReference type="SAM" id="Phobius"/>
    </source>
</evidence>
<feature type="transmembrane region" description="Helical" evidence="1">
    <location>
        <begin position="459"/>
        <end position="479"/>
    </location>
</feature>
<dbReference type="PANTHER" id="PTHR35043">
    <property type="entry name" value="TRANSCRIPTION FACTOR DOMAIN-CONTAINING PROTEIN"/>
    <property type="match status" value="1"/>
</dbReference>
<keyword evidence="1" id="KW-0812">Transmembrane</keyword>
<evidence type="ECO:0000313" key="3">
    <source>
        <dbReference type="Proteomes" id="UP000310374"/>
    </source>
</evidence>
<organism evidence="2 3">
    <name type="scientific">Aureobasidium pullulans</name>
    <name type="common">Black yeast</name>
    <name type="synonym">Pullularia pullulans</name>
    <dbReference type="NCBI Taxonomy" id="5580"/>
    <lineage>
        <taxon>Eukaryota</taxon>
        <taxon>Fungi</taxon>
        <taxon>Dikarya</taxon>
        <taxon>Ascomycota</taxon>
        <taxon>Pezizomycotina</taxon>
        <taxon>Dothideomycetes</taxon>
        <taxon>Dothideomycetidae</taxon>
        <taxon>Dothideales</taxon>
        <taxon>Saccotheciaceae</taxon>
        <taxon>Aureobasidium</taxon>
    </lineage>
</organism>
<keyword evidence="1" id="KW-1133">Transmembrane helix</keyword>
<name>A0AB74JH29_AURPU</name>
<sequence>MFAPFGNQTANQTATWHPEPRGRGTFGLLSSCITTLVLCVYTTIHLNIPEHGKERQQYFRKIGWVVLGLLAPEIVAWNAWEQYRTASRITQVVHKAYPPALTSPWYQLFWASCKRVPRRWFSTGVDTRKCLDSQIPLSSLNPDTSAHRHPWTLTHGFYAVMGGFVIQAGDLGPSYGTGAFVLSERGINFLAETMPEWIPNIPESEILDKSKASTLTKTIVCLQALWFCIQCIARLSQGASISFLELNVLGHCLCAFATYAIWWKKPFDVSRPTSLSVSDGLREYADVVYLYSSRPGALPIFPTIPGMRSDTQASVDIDVDSNLALMPHDPQSLENITKDVCFGDLLRSAITAERCGLVASESCYHLTLRLYTNIWIRYYLYPTDTGQQTAVESAHDVPRAVFGFDLEPAMAERLERTSESRYELGYRTIFGLKPPSPRNRNWSLSSDSVRDARDFKEPLSSITLVIVALVYGGLHLLAWNAPFHTRIEETLWKISGISVASIGPMSIAYAGLLSVTEKFFWHINLWHLRHWNPSRTRSRSKIIRFLNVSENIVEKIIQVLGVSYLLFYSFTRVYLVVECFIEVAYLPDSAFTTPVFTRYIPHLG</sequence>
<comment type="caution">
    <text evidence="2">The sequence shown here is derived from an EMBL/GenBank/DDBJ whole genome shotgun (WGS) entry which is preliminary data.</text>
</comment>
<accession>A0AB74JH29</accession>
<dbReference type="Proteomes" id="UP000310374">
    <property type="component" value="Unassembled WGS sequence"/>
</dbReference>
<keyword evidence="1" id="KW-0472">Membrane</keyword>
<gene>
    <name evidence="2" type="ORF">D6D12_09230</name>
</gene>
<feature type="transmembrane region" description="Helical" evidence="1">
    <location>
        <begin position="491"/>
        <end position="512"/>
    </location>
</feature>
<dbReference type="PANTHER" id="PTHR35043:SF9">
    <property type="match status" value="1"/>
</dbReference>
<dbReference type="AlphaFoldDB" id="A0AB74JH29"/>